<feature type="transmembrane region" description="Helical" evidence="6">
    <location>
        <begin position="136"/>
        <end position="155"/>
    </location>
</feature>
<dbReference type="Pfam" id="PF07690">
    <property type="entry name" value="MFS_1"/>
    <property type="match status" value="1"/>
</dbReference>
<evidence type="ECO:0000256" key="2">
    <source>
        <dbReference type="ARBA" id="ARBA00022475"/>
    </source>
</evidence>
<organism evidence="8 9">
    <name type="scientific">Candidatus Limisoma faecipullorum</name>
    <dbReference type="NCBI Taxonomy" id="2840854"/>
    <lineage>
        <taxon>Bacteria</taxon>
        <taxon>Pseudomonadati</taxon>
        <taxon>Bacteroidota</taxon>
        <taxon>Bacteroidia</taxon>
        <taxon>Bacteroidales</taxon>
        <taxon>Candidatus Limisoma</taxon>
    </lineage>
</organism>
<keyword evidence="2" id="KW-1003">Cell membrane</keyword>
<accession>A0A9D9NJT4</accession>
<dbReference type="InterPro" id="IPR020846">
    <property type="entry name" value="MFS_dom"/>
</dbReference>
<dbReference type="SUPFAM" id="SSF103473">
    <property type="entry name" value="MFS general substrate transporter"/>
    <property type="match status" value="1"/>
</dbReference>
<name>A0A9D9NJT4_9BACT</name>
<evidence type="ECO:0000313" key="9">
    <source>
        <dbReference type="Proteomes" id="UP000823598"/>
    </source>
</evidence>
<feature type="transmembrane region" description="Helical" evidence="6">
    <location>
        <begin position="12"/>
        <end position="35"/>
    </location>
</feature>
<feature type="transmembrane region" description="Helical" evidence="6">
    <location>
        <begin position="208"/>
        <end position="225"/>
    </location>
</feature>
<evidence type="ECO:0000313" key="8">
    <source>
        <dbReference type="EMBL" id="MBO8476524.1"/>
    </source>
</evidence>
<feature type="domain" description="Major facilitator superfamily (MFS) profile" evidence="7">
    <location>
        <begin position="13"/>
        <end position="387"/>
    </location>
</feature>
<feature type="transmembrane region" description="Helical" evidence="6">
    <location>
        <begin position="245"/>
        <end position="268"/>
    </location>
</feature>
<dbReference type="PANTHER" id="PTHR43124:SF4">
    <property type="entry name" value="SUGAR EFFLUX TRANSPORTER"/>
    <property type="match status" value="1"/>
</dbReference>
<evidence type="ECO:0000256" key="3">
    <source>
        <dbReference type="ARBA" id="ARBA00022692"/>
    </source>
</evidence>
<evidence type="ECO:0000259" key="7">
    <source>
        <dbReference type="PROSITE" id="PS50850"/>
    </source>
</evidence>
<dbReference type="InterPro" id="IPR036259">
    <property type="entry name" value="MFS_trans_sf"/>
</dbReference>
<dbReference type="PROSITE" id="PS50850">
    <property type="entry name" value="MFS"/>
    <property type="match status" value="1"/>
</dbReference>
<dbReference type="InterPro" id="IPR011701">
    <property type="entry name" value="MFS"/>
</dbReference>
<proteinExistence type="predicted"/>
<dbReference type="Proteomes" id="UP000823598">
    <property type="component" value="Unassembled WGS sequence"/>
</dbReference>
<dbReference type="CDD" id="cd17324">
    <property type="entry name" value="MFS_NepI_like"/>
    <property type="match status" value="1"/>
</dbReference>
<feature type="transmembrane region" description="Helical" evidence="6">
    <location>
        <begin position="79"/>
        <end position="98"/>
    </location>
</feature>
<protein>
    <submittedName>
        <fullName evidence="8">Sugar transporter</fullName>
    </submittedName>
</protein>
<dbReference type="NCBIfam" id="NF002921">
    <property type="entry name" value="PRK03545.1"/>
    <property type="match status" value="1"/>
</dbReference>
<comment type="caution">
    <text evidence="8">The sequence shown here is derived from an EMBL/GenBank/DDBJ whole genome shotgun (WGS) entry which is preliminary data.</text>
</comment>
<dbReference type="EMBL" id="JADIMC010000066">
    <property type="protein sequence ID" value="MBO8476524.1"/>
    <property type="molecule type" value="Genomic_DNA"/>
</dbReference>
<keyword evidence="8" id="KW-0762">Sugar transport</keyword>
<keyword evidence="8" id="KW-0813">Transport</keyword>
<evidence type="ECO:0000256" key="1">
    <source>
        <dbReference type="ARBA" id="ARBA00004651"/>
    </source>
</evidence>
<evidence type="ECO:0000256" key="4">
    <source>
        <dbReference type="ARBA" id="ARBA00022989"/>
    </source>
</evidence>
<sequence>MTDIKKTVRNWFPLTGLTFSAFIFNTTEFIPIGLLSDIATDFKITEAHAGLLISVYAWFVALLSLPLMLIVAKMDYRKLMLSVVALFVASHIFSSVAQNFGMLMASRICVACSHAIFWSIVSPIAVRIAPEGKSSIALGMIVTGTSIAMILGLPLGRVIGLHLGWRATFLCIAAAAFAVLIFLAFVFPKVENRNTITLHNLPTLLKNPALICIYIVTATFITGHFTGYSYIEPFLGQVAGFSEQLITFTLMAFGVAGMLGSVLFSRYFDRSPRTFITFAFGGVATFLLLLHLASASHMASISVCMLWGVAITAYNLVFQSEVIRVAPEGTTIAMSIYSGIYNVGIACGALTGGAVCSYLSIKWVGYVGGAIALTVALICFRPLIRRLYQ</sequence>
<keyword evidence="4 6" id="KW-1133">Transmembrane helix</keyword>
<dbReference type="Gene3D" id="1.20.1250.20">
    <property type="entry name" value="MFS general substrate transporter like domains"/>
    <property type="match status" value="1"/>
</dbReference>
<evidence type="ECO:0000256" key="5">
    <source>
        <dbReference type="ARBA" id="ARBA00023136"/>
    </source>
</evidence>
<dbReference type="AlphaFoldDB" id="A0A9D9NJT4"/>
<feature type="transmembrane region" description="Helical" evidence="6">
    <location>
        <begin position="275"/>
        <end position="293"/>
    </location>
</feature>
<feature type="transmembrane region" description="Helical" evidence="6">
    <location>
        <begin position="299"/>
        <end position="318"/>
    </location>
</feature>
<dbReference type="GO" id="GO:0022857">
    <property type="term" value="F:transmembrane transporter activity"/>
    <property type="evidence" value="ECO:0007669"/>
    <property type="project" value="InterPro"/>
</dbReference>
<comment type="subcellular location">
    <subcellularLocation>
        <location evidence="1">Cell membrane</location>
        <topology evidence="1">Multi-pass membrane protein</topology>
    </subcellularLocation>
</comment>
<evidence type="ECO:0000256" key="6">
    <source>
        <dbReference type="SAM" id="Phobius"/>
    </source>
</evidence>
<dbReference type="PANTHER" id="PTHR43124">
    <property type="entry name" value="PURINE EFFLUX PUMP PBUE"/>
    <property type="match status" value="1"/>
</dbReference>
<gene>
    <name evidence="8" type="ORF">IAB88_05980</name>
</gene>
<feature type="transmembrane region" description="Helical" evidence="6">
    <location>
        <begin position="104"/>
        <end position="124"/>
    </location>
</feature>
<feature type="transmembrane region" description="Helical" evidence="6">
    <location>
        <begin position="339"/>
        <end position="360"/>
    </location>
</feature>
<feature type="transmembrane region" description="Helical" evidence="6">
    <location>
        <begin position="47"/>
        <end position="72"/>
    </location>
</feature>
<reference evidence="8" key="2">
    <citation type="journal article" date="2021" name="PeerJ">
        <title>Extensive microbial diversity within the chicken gut microbiome revealed by metagenomics and culture.</title>
        <authorList>
            <person name="Gilroy R."/>
            <person name="Ravi A."/>
            <person name="Getino M."/>
            <person name="Pursley I."/>
            <person name="Horton D.L."/>
            <person name="Alikhan N.F."/>
            <person name="Baker D."/>
            <person name="Gharbi K."/>
            <person name="Hall N."/>
            <person name="Watson M."/>
            <person name="Adriaenssens E.M."/>
            <person name="Foster-Nyarko E."/>
            <person name="Jarju S."/>
            <person name="Secka A."/>
            <person name="Antonio M."/>
            <person name="Oren A."/>
            <person name="Chaudhuri R.R."/>
            <person name="La Ragione R."/>
            <person name="Hildebrand F."/>
            <person name="Pallen M.J."/>
        </authorList>
    </citation>
    <scope>NUCLEOTIDE SEQUENCE</scope>
    <source>
        <strain evidence="8">6919</strain>
    </source>
</reference>
<dbReference type="GO" id="GO:0005886">
    <property type="term" value="C:plasma membrane"/>
    <property type="evidence" value="ECO:0007669"/>
    <property type="project" value="UniProtKB-SubCell"/>
</dbReference>
<reference evidence="8" key="1">
    <citation type="submission" date="2020-10" db="EMBL/GenBank/DDBJ databases">
        <authorList>
            <person name="Gilroy R."/>
        </authorList>
    </citation>
    <scope>NUCLEOTIDE SEQUENCE</scope>
    <source>
        <strain evidence="8">6919</strain>
    </source>
</reference>
<keyword evidence="5 6" id="KW-0472">Membrane</keyword>
<dbReference type="InterPro" id="IPR050189">
    <property type="entry name" value="MFS_Efflux_Transporters"/>
</dbReference>
<keyword evidence="3 6" id="KW-0812">Transmembrane</keyword>
<feature type="transmembrane region" description="Helical" evidence="6">
    <location>
        <begin position="167"/>
        <end position="187"/>
    </location>
</feature>
<feature type="transmembrane region" description="Helical" evidence="6">
    <location>
        <begin position="366"/>
        <end position="384"/>
    </location>
</feature>